<name>A0ABV4NKB5_9GAMM</name>
<comment type="similarity">
    <text evidence="1">Belongs to the short-chain dehydrogenases/reductases (SDR) family.</text>
</comment>
<comment type="caution">
    <text evidence="3">The sequence shown here is derived from an EMBL/GenBank/DDBJ whole genome shotgun (WGS) entry which is preliminary data.</text>
</comment>
<dbReference type="CDD" id="cd05233">
    <property type="entry name" value="SDR_c"/>
    <property type="match status" value="1"/>
</dbReference>
<reference evidence="3 4" key="1">
    <citation type="submission" date="2024-08" db="EMBL/GenBank/DDBJ databases">
        <authorList>
            <person name="Ishaq N."/>
        </authorList>
    </citation>
    <scope>NUCLEOTIDE SEQUENCE [LARGE SCALE GENOMIC DNA]</scope>
    <source>
        <strain evidence="3 4">JCM 30400</strain>
    </source>
</reference>
<proteinExistence type="inferred from homology"/>
<dbReference type="InterPro" id="IPR002347">
    <property type="entry name" value="SDR_fam"/>
</dbReference>
<dbReference type="PANTHER" id="PTHR42760">
    <property type="entry name" value="SHORT-CHAIN DEHYDROGENASES/REDUCTASES FAMILY MEMBER"/>
    <property type="match status" value="1"/>
</dbReference>
<evidence type="ECO:0000313" key="4">
    <source>
        <dbReference type="Proteomes" id="UP001569414"/>
    </source>
</evidence>
<keyword evidence="4" id="KW-1185">Reference proteome</keyword>
<dbReference type="InterPro" id="IPR036291">
    <property type="entry name" value="NAD(P)-bd_dom_sf"/>
</dbReference>
<dbReference type="PANTHER" id="PTHR42760:SF115">
    <property type="entry name" value="3-OXOACYL-[ACYL-CARRIER-PROTEIN] REDUCTASE FABG"/>
    <property type="match status" value="1"/>
</dbReference>
<evidence type="ECO:0000256" key="2">
    <source>
        <dbReference type="ARBA" id="ARBA00023002"/>
    </source>
</evidence>
<gene>
    <name evidence="3" type="ORF">ACCI51_04425</name>
</gene>
<sequence>MKKVIHHAAYLIAGMGATKLSETLFSLWSSIRMSGKLQGKVAIVVGGNEGIGESTAHRFAEEGAKVAILARRELEGKTVERAIRSSGGDATYIPCDVTGTSAVTKAVSEVVGCYDGINILFYSAGTGAAEMFPEEPLQEWEDVFRVNLTGVFLMCKAVWPYLIGAGGGAIINISSLAALSAPTDSQLDQVGFLPSASYYASKAGVEAFTRYIAGIGARHNIRANCLRPGQILTQTVTSPQGKHIFSSVLEPAQMLQGPGYPLDVANAAVFLASEDSRFITADTINVDGGLVAKV</sequence>
<dbReference type="Proteomes" id="UP001569414">
    <property type="component" value="Unassembled WGS sequence"/>
</dbReference>
<accession>A0ABV4NKB5</accession>
<dbReference type="RefSeq" id="WP_299586285.1">
    <property type="nucleotide sequence ID" value="NZ_JBGMEL010000003.1"/>
</dbReference>
<dbReference type="Pfam" id="PF13561">
    <property type="entry name" value="adh_short_C2"/>
    <property type="match status" value="1"/>
</dbReference>
<dbReference type="EC" id="1.1.1.-" evidence="3"/>
<evidence type="ECO:0000313" key="3">
    <source>
        <dbReference type="EMBL" id="MFA0789780.1"/>
    </source>
</evidence>
<dbReference type="Gene3D" id="3.40.50.720">
    <property type="entry name" value="NAD(P)-binding Rossmann-like Domain"/>
    <property type="match status" value="1"/>
</dbReference>
<dbReference type="SUPFAM" id="SSF51735">
    <property type="entry name" value="NAD(P)-binding Rossmann-fold domains"/>
    <property type="match status" value="1"/>
</dbReference>
<dbReference type="PRINTS" id="PR00080">
    <property type="entry name" value="SDRFAMILY"/>
</dbReference>
<organism evidence="3 4">
    <name type="scientific">Microbulbifer echini</name>
    <dbReference type="NCBI Taxonomy" id="1529067"/>
    <lineage>
        <taxon>Bacteria</taxon>
        <taxon>Pseudomonadati</taxon>
        <taxon>Pseudomonadota</taxon>
        <taxon>Gammaproteobacteria</taxon>
        <taxon>Cellvibrionales</taxon>
        <taxon>Microbulbiferaceae</taxon>
        <taxon>Microbulbifer</taxon>
    </lineage>
</organism>
<protein>
    <submittedName>
        <fullName evidence="3">SDR family NAD(P)-dependent oxidoreductase</fullName>
        <ecNumber evidence="3">1.1.1.-</ecNumber>
    </submittedName>
</protein>
<evidence type="ECO:0000256" key="1">
    <source>
        <dbReference type="ARBA" id="ARBA00006484"/>
    </source>
</evidence>
<dbReference type="GO" id="GO:0016491">
    <property type="term" value="F:oxidoreductase activity"/>
    <property type="evidence" value="ECO:0007669"/>
    <property type="project" value="UniProtKB-KW"/>
</dbReference>
<dbReference type="PRINTS" id="PR00081">
    <property type="entry name" value="GDHRDH"/>
</dbReference>
<dbReference type="EMBL" id="JBGMEL010000003">
    <property type="protein sequence ID" value="MFA0789780.1"/>
    <property type="molecule type" value="Genomic_DNA"/>
</dbReference>
<keyword evidence="2 3" id="KW-0560">Oxidoreductase</keyword>